<evidence type="ECO:0000256" key="2">
    <source>
        <dbReference type="RuleBase" id="RU362039"/>
    </source>
</evidence>
<dbReference type="AlphaFoldDB" id="A0A2C9CBM5"/>
<accession>A0A2C9CBM5</accession>
<evidence type="ECO:0000313" key="4">
    <source>
        <dbReference type="EMBL" id="SOH03112.1"/>
    </source>
</evidence>
<dbReference type="SUPFAM" id="SSF56300">
    <property type="entry name" value="Metallo-dependent phosphatases"/>
    <property type="match status" value="1"/>
</dbReference>
<dbReference type="InterPro" id="IPR011152">
    <property type="entry name" value="Pesterase_MJ0912"/>
</dbReference>
<sequence length="232" mass="25473">MKILIISDIHGNEAALKAVLEETADMIFCLGDIVNYGPYPKECIEKIRKLTDKIVRGNHDNAIGKNMECGCSEKYKALSDQGKIFTKTILDAGEKEFLANLPLTLNTEAGGVTFLLSHGSPGGDIYKYLRPEVSDSEMEDELKGVRANIVLLGHTHLPVVRKVGEITVVNPGSVGQPRDGIPLASYAIWKDGALEIKRVPYDIDATARGLRHTTIPADHVARLEEILRKGRM</sequence>
<protein>
    <recommendedName>
        <fullName evidence="2">Phosphoesterase</fullName>
        <ecNumber evidence="2">3.1.4.-</ecNumber>
    </recommendedName>
</protein>
<dbReference type="GO" id="GO:0046872">
    <property type="term" value="F:metal ion binding"/>
    <property type="evidence" value="ECO:0007669"/>
    <property type="project" value="UniProtKB-KW"/>
</dbReference>
<dbReference type="EMBL" id="LT934425">
    <property type="protein sequence ID" value="SOH03112.1"/>
    <property type="molecule type" value="Genomic_DNA"/>
</dbReference>
<dbReference type="InterPro" id="IPR024654">
    <property type="entry name" value="Calcineurin-like_PHP_lpxH"/>
</dbReference>
<dbReference type="Pfam" id="PF12850">
    <property type="entry name" value="Metallophos_2"/>
    <property type="match status" value="1"/>
</dbReference>
<reference evidence="5" key="1">
    <citation type="submission" date="2017-10" db="EMBL/GenBank/DDBJ databases">
        <authorList>
            <person name="Frank J."/>
        </authorList>
    </citation>
    <scope>NUCLEOTIDE SEQUENCE [LARGE SCALE GENOMIC DNA]</scope>
</reference>
<dbReference type="InterPro" id="IPR050126">
    <property type="entry name" value="Ap4A_hydrolase"/>
</dbReference>
<dbReference type="NCBIfam" id="TIGR00040">
    <property type="entry name" value="yfcE"/>
    <property type="match status" value="1"/>
</dbReference>
<keyword evidence="5" id="KW-1185">Reference proteome</keyword>
<dbReference type="InterPro" id="IPR000979">
    <property type="entry name" value="Phosphodiesterase_MJ0936/Vps29"/>
</dbReference>
<dbReference type="PANTHER" id="PTHR42850:SF2">
    <property type="entry name" value="BLL5683 PROTEIN"/>
    <property type="match status" value="1"/>
</dbReference>
<gene>
    <name evidence="4" type="ORF">KSMBR1_0598</name>
</gene>
<feature type="domain" description="Calcineurin-like phosphoesterase" evidence="3">
    <location>
        <begin position="1"/>
        <end position="188"/>
    </location>
</feature>
<evidence type="ECO:0000259" key="3">
    <source>
        <dbReference type="Pfam" id="PF12850"/>
    </source>
</evidence>
<organism evidence="4 5">
    <name type="scientific">Kuenenia stuttgartiensis</name>
    <dbReference type="NCBI Taxonomy" id="174633"/>
    <lineage>
        <taxon>Bacteria</taxon>
        <taxon>Pseudomonadati</taxon>
        <taxon>Planctomycetota</taxon>
        <taxon>Candidatus Brocadiia</taxon>
        <taxon>Candidatus Brocadiales</taxon>
        <taxon>Candidatus Brocadiaceae</taxon>
        <taxon>Candidatus Kuenenia</taxon>
    </lineage>
</organism>
<proteinExistence type="inferred from homology"/>
<dbReference type="InterPro" id="IPR029052">
    <property type="entry name" value="Metallo-depent_PP-like"/>
</dbReference>
<dbReference type="EC" id="3.1.4.-" evidence="2"/>
<keyword evidence="2" id="KW-0479">Metal-binding</keyword>
<evidence type="ECO:0000256" key="1">
    <source>
        <dbReference type="ARBA" id="ARBA00008950"/>
    </source>
</evidence>
<dbReference type="KEGG" id="kst:KSMBR1_0598"/>
<dbReference type="OrthoDB" id="9800565at2"/>
<dbReference type="PIRSF" id="PIRSF000883">
    <property type="entry name" value="Pesterase_MJ0912"/>
    <property type="match status" value="1"/>
</dbReference>
<dbReference type="RefSeq" id="WP_099323995.1">
    <property type="nucleotide sequence ID" value="NZ_LT934425.1"/>
</dbReference>
<dbReference type="Proteomes" id="UP000221734">
    <property type="component" value="Chromosome Kuenenia_stuttgartiensis_MBR1"/>
</dbReference>
<dbReference type="GO" id="GO:0005737">
    <property type="term" value="C:cytoplasm"/>
    <property type="evidence" value="ECO:0007669"/>
    <property type="project" value="TreeGrafter"/>
</dbReference>
<dbReference type="Gene3D" id="3.60.21.10">
    <property type="match status" value="1"/>
</dbReference>
<dbReference type="PANTHER" id="PTHR42850">
    <property type="entry name" value="METALLOPHOSPHOESTERASE"/>
    <property type="match status" value="1"/>
</dbReference>
<dbReference type="GO" id="GO:0016791">
    <property type="term" value="F:phosphatase activity"/>
    <property type="evidence" value="ECO:0007669"/>
    <property type="project" value="TreeGrafter"/>
</dbReference>
<comment type="similarity">
    <text evidence="1 2">Belongs to the metallophosphoesterase superfamily. YfcE family.</text>
</comment>
<name>A0A2C9CBM5_KUEST</name>
<comment type="cofactor">
    <cofactor evidence="2">
        <name>a divalent metal cation</name>
        <dbReference type="ChEBI" id="CHEBI:60240"/>
    </cofactor>
</comment>
<evidence type="ECO:0000313" key="5">
    <source>
        <dbReference type="Proteomes" id="UP000221734"/>
    </source>
</evidence>